<protein>
    <submittedName>
        <fullName evidence="4">Phosphatidylinositol-binding clathrin assembly protein</fullName>
    </submittedName>
</protein>
<evidence type="ECO:0000313" key="4">
    <source>
        <dbReference type="EMBL" id="JAP52302.1"/>
    </source>
</evidence>
<dbReference type="InterPro" id="IPR014712">
    <property type="entry name" value="ANTH_dom_sf"/>
</dbReference>
<dbReference type="EMBL" id="GEEE01010923">
    <property type="protein sequence ID" value="JAP52302.1"/>
    <property type="molecule type" value="Transcribed_RNA"/>
</dbReference>
<reference evidence="4" key="1">
    <citation type="submission" date="2016-01" db="EMBL/GenBank/DDBJ databases">
        <title>Reference transcriptome for the parasite Schistocephalus solidus: insights into the molecular evolution of parasitism.</title>
        <authorList>
            <person name="Hebert F.O."/>
            <person name="Grambauer S."/>
            <person name="Barber I."/>
            <person name="Landry C.R."/>
            <person name="Aubin-Horth N."/>
        </authorList>
    </citation>
    <scope>NUCLEOTIDE SEQUENCE</scope>
</reference>
<dbReference type="GO" id="GO:0008021">
    <property type="term" value="C:synaptic vesicle"/>
    <property type="evidence" value="ECO:0007669"/>
    <property type="project" value="TreeGrafter"/>
</dbReference>
<dbReference type="InterPro" id="IPR013809">
    <property type="entry name" value="ENTH"/>
</dbReference>
<dbReference type="SUPFAM" id="SSF89009">
    <property type="entry name" value="GAT-like domain"/>
    <property type="match status" value="1"/>
</dbReference>
<dbReference type="InterPro" id="IPR045192">
    <property type="entry name" value="AP180-like"/>
</dbReference>
<dbReference type="PROSITE" id="PS50942">
    <property type="entry name" value="ENTH"/>
    <property type="match status" value="1"/>
</dbReference>
<dbReference type="GO" id="GO:0016185">
    <property type="term" value="P:synaptic vesicle budding from presynaptic endocytic zone membrane"/>
    <property type="evidence" value="ECO:0007669"/>
    <property type="project" value="TreeGrafter"/>
</dbReference>
<dbReference type="PANTHER" id="PTHR22951:SF5">
    <property type="entry name" value="PHOSPHATIDYLINOSITOL-BINDING CLATHRIN ASSEMBLY PROTEIN LAP"/>
    <property type="match status" value="1"/>
</dbReference>
<dbReference type="SUPFAM" id="SSF48464">
    <property type="entry name" value="ENTH/VHS domain"/>
    <property type="match status" value="1"/>
</dbReference>
<dbReference type="GO" id="GO:0000149">
    <property type="term" value="F:SNARE binding"/>
    <property type="evidence" value="ECO:0007669"/>
    <property type="project" value="TreeGrafter"/>
</dbReference>
<organism evidence="4">
    <name type="scientific">Schistocephalus solidus</name>
    <name type="common">Tapeworm</name>
    <dbReference type="NCBI Taxonomy" id="70667"/>
    <lineage>
        <taxon>Eukaryota</taxon>
        <taxon>Metazoa</taxon>
        <taxon>Spiralia</taxon>
        <taxon>Lophotrochozoa</taxon>
        <taxon>Platyhelminthes</taxon>
        <taxon>Cestoda</taxon>
        <taxon>Eucestoda</taxon>
        <taxon>Diphyllobothriidea</taxon>
        <taxon>Diphyllobothriidae</taxon>
        <taxon>Schistocephalus</taxon>
    </lineage>
</organism>
<dbReference type="AlphaFoldDB" id="A0A0X3PUY8"/>
<feature type="compositionally biased region" description="Polar residues" evidence="2">
    <location>
        <begin position="319"/>
        <end position="337"/>
    </location>
</feature>
<feature type="region of interest" description="Disordered" evidence="2">
    <location>
        <begin position="313"/>
        <end position="337"/>
    </location>
</feature>
<dbReference type="GO" id="GO:0005546">
    <property type="term" value="F:phosphatidylinositol-4,5-bisphosphate binding"/>
    <property type="evidence" value="ECO:0007669"/>
    <property type="project" value="TreeGrafter"/>
</dbReference>
<proteinExistence type="inferred from homology"/>
<accession>A0A0X3PUY8</accession>
<dbReference type="GO" id="GO:0048268">
    <property type="term" value="P:clathrin coat assembly"/>
    <property type="evidence" value="ECO:0007669"/>
    <property type="project" value="InterPro"/>
</dbReference>
<evidence type="ECO:0000259" key="3">
    <source>
        <dbReference type="PROSITE" id="PS50942"/>
    </source>
</evidence>
<dbReference type="SMART" id="SM00273">
    <property type="entry name" value="ENTH"/>
    <property type="match status" value="1"/>
</dbReference>
<dbReference type="GO" id="GO:0072583">
    <property type="term" value="P:clathrin-dependent endocytosis"/>
    <property type="evidence" value="ECO:0007669"/>
    <property type="project" value="InterPro"/>
</dbReference>
<dbReference type="GO" id="GO:0098894">
    <property type="term" value="C:extrinsic component of presynaptic endocytic zone membrane"/>
    <property type="evidence" value="ECO:0007669"/>
    <property type="project" value="TreeGrafter"/>
</dbReference>
<name>A0A0X3PUY8_SCHSO</name>
<dbReference type="Gene3D" id="1.20.58.150">
    <property type="entry name" value="ANTH domain"/>
    <property type="match status" value="1"/>
</dbReference>
<dbReference type="InterPro" id="IPR011417">
    <property type="entry name" value="ANTH_dom"/>
</dbReference>
<dbReference type="GO" id="GO:0005905">
    <property type="term" value="C:clathrin-coated pit"/>
    <property type="evidence" value="ECO:0007669"/>
    <property type="project" value="TreeGrafter"/>
</dbReference>
<dbReference type="PANTHER" id="PTHR22951">
    <property type="entry name" value="CLATHRIN ASSEMBLY PROTEIN"/>
    <property type="match status" value="1"/>
</dbReference>
<dbReference type="Pfam" id="PF07651">
    <property type="entry name" value="ANTH"/>
    <property type="match status" value="1"/>
</dbReference>
<dbReference type="GO" id="GO:0032050">
    <property type="term" value="F:clathrin heavy chain binding"/>
    <property type="evidence" value="ECO:0007669"/>
    <property type="project" value="TreeGrafter"/>
</dbReference>
<feature type="region of interest" description="Disordered" evidence="2">
    <location>
        <begin position="550"/>
        <end position="578"/>
    </location>
</feature>
<gene>
    <name evidence="4" type="primary">PICAL</name>
    <name evidence="4" type="ORF">TR155819</name>
</gene>
<evidence type="ECO:0000256" key="2">
    <source>
        <dbReference type="SAM" id="MobiDB-lite"/>
    </source>
</evidence>
<evidence type="ECO:0000256" key="1">
    <source>
        <dbReference type="ARBA" id="ARBA00008011"/>
    </source>
</evidence>
<feature type="compositionally biased region" description="Low complexity" evidence="2">
    <location>
        <begin position="562"/>
        <end position="575"/>
    </location>
</feature>
<dbReference type="InterPro" id="IPR008942">
    <property type="entry name" value="ENTH_VHS"/>
</dbReference>
<dbReference type="GO" id="GO:0030136">
    <property type="term" value="C:clathrin-coated vesicle"/>
    <property type="evidence" value="ECO:0007669"/>
    <property type="project" value="InterPro"/>
</dbReference>
<sequence length="700" mass="75220">MAGKAVKRLTGNGTGQSFVDRVTSMKHSLSGSLIAKTICKATTEEIIAPKRKHLCILINCTYEPRLSMPDFANYLIARSHNSSWVVSFKALITIHHLMNSGSESFSQYLASNNCQLSSPRNFDGSNMQANTMFSFIRHYAAYLDSRSSSYREVAFDLCKIKRKRDETNLRTMPLPKLFKVLPPLERQIDALLTFDASSNELMNGVIQAAYFLLYKDLIRLYAVYNEAMINIIGNYFSMPKKDCQESLRIYKSFIKRMDQVNSFVKVAEACEPLNLQEDHSSQSLIFKPVPPSVLEALEQHLVYLEGRKIPDRTPPATAVSASGTVSPQPPTTSLDLFNPNGLGSLSTQLRLPSMHFTSEQQQRIIEEERERLEAYVQQAKDRPMSAAAISIGGLREADRANSDGDLIEVFASFDSPSPPVNFAAATSSASSSDAFNSGGLLDDFWAPSQNPVLPSGSAKSLWPQSGQLPSSVSHFAIASSSPAQPRPLSQFLSHQPLSSAAVAAAASQRLSPSPAASSSTNPFLLPQPAVSNAWMTSDVNAFDATLASSSISSPPPIQDLASTNPPTNGNGPPSSVSDLDNRLAELAGSLTIGGWNSAGAPITSVNWSTGRRPVTVQAPTSASGIRPSSQLLSSAPIAPVPAPTNPWPSTVMVPSQPYGAMPLQAPLSVAPPIFSGTTAPQFPLTGTGTSVSSNPLNPFL</sequence>
<dbReference type="GO" id="GO:0005545">
    <property type="term" value="F:1-phosphatidylinositol binding"/>
    <property type="evidence" value="ECO:0007669"/>
    <property type="project" value="InterPro"/>
</dbReference>
<comment type="similarity">
    <text evidence="1">Belongs to the PICALM/SNAP91 family.</text>
</comment>
<dbReference type="Gene3D" id="1.25.40.90">
    <property type="match status" value="1"/>
</dbReference>
<feature type="domain" description="ENTH" evidence="3">
    <location>
        <begin position="26"/>
        <end position="157"/>
    </location>
</feature>